<dbReference type="OrthoDB" id="1470350at2759"/>
<keyword evidence="4 6" id="KW-0479">Metal-binding</keyword>
<accession>A0A8H4VVY5</accession>
<feature type="transmembrane region" description="Helical" evidence="7">
    <location>
        <begin position="18"/>
        <end position="39"/>
    </location>
</feature>
<dbReference type="GO" id="GO:0005506">
    <property type="term" value="F:iron ion binding"/>
    <property type="evidence" value="ECO:0007669"/>
    <property type="project" value="InterPro"/>
</dbReference>
<evidence type="ECO:0000256" key="2">
    <source>
        <dbReference type="ARBA" id="ARBA00010617"/>
    </source>
</evidence>
<comment type="caution">
    <text evidence="8">The sequence shown here is derived from an EMBL/GenBank/DDBJ whole genome shotgun (WGS) entry which is preliminary data.</text>
</comment>
<dbReference type="GO" id="GO:0020037">
    <property type="term" value="F:heme binding"/>
    <property type="evidence" value="ECO:0007669"/>
    <property type="project" value="InterPro"/>
</dbReference>
<evidence type="ECO:0000256" key="1">
    <source>
        <dbReference type="ARBA" id="ARBA00001971"/>
    </source>
</evidence>
<dbReference type="Gene3D" id="1.10.630.10">
    <property type="entry name" value="Cytochrome P450"/>
    <property type="match status" value="2"/>
</dbReference>
<evidence type="ECO:0000256" key="3">
    <source>
        <dbReference type="ARBA" id="ARBA00022617"/>
    </source>
</evidence>
<dbReference type="GO" id="GO:0016705">
    <property type="term" value="F:oxidoreductase activity, acting on paired donors, with incorporation or reduction of molecular oxygen"/>
    <property type="evidence" value="ECO:0007669"/>
    <property type="project" value="InterPro"/>
</dbReference>
<name>A0A8H4VVY5_9HELO</name>
<dbReference type="SUPFAM" id="SSF48264">
    <property type="entry name" value="Cytochrome P450"/>
    <property type="match status" value="1"/>
</dbReference>
<dbReference type="InterPro" id="IPR036396">
    <property type="entry name" value="Cyt_P450_sf"/>
</dbReference>
<keyword evidence="7" id="KW-0812">Transmembrane</keyword>
<organism evidence="8 9">
    <name type="scientific">Cudoniella acicularis</name>
    <dbReference type="NCBI Taxonomy" id="354080"/>
    <lineage>
        <taxon>Eukaryota</taxon>
        <taxon>Fungi</taxon>
        <taxon>Dikarya</taxon>
        <taxon>Ascomycota</taxon>
        <taxon>Pezizomycotina</taxon>
        <taxon>Leotiomycetes</taxon>
        <taxon>Helotiales</taxon>
        <taxon>Tricladiaceae</taxon>
        <taxon>Cudoniella</taxon>
    </lineage>
</organism>
<dbReference type="EMBL" id="JAAMPI010001730">
    <property type="protein sequence ID" value="KAF4624222.1"/>
    <property type="molecule type" value="Genomic_DNA"/>
</dbReference>
<sequence length="575" mass="64962">MNLHHEIVSLLDPNFSSAVWMLIIVVALLLVVTYMRTWYKYHHTDRFELPEDTASLEVTELPPLYPSVIPFLGSAISFAWDNAKFLRRATSYAGKATVARVAMVPGFQIYLFQDRETIKRLFKHPAVGSPVPVYTFAIQRFFGMPKRTVEVYRADNSGSGLKPNPDFTLPADARPFYVTHKGLLQGLTGPGLGPNTRRYTEAFLKYLQTYGNAKILSPSSSKGEWVYYIDDLWKVDAGIPWFSRRIPRFLVPEPYRARERMIQGLKDWYEYAREHFDESNIDEDGDGDPVWGSSLSRHRQKTFPKVREHDDRAIASLDVGHSWGSSSNVVATTFMAAHHILSDQALLSRVRTSLAKTLGTTNISASPKLVTDLLDPKILYTDALLCSIYAEILRLHGMAHFLVSAPERTDLQIGRWLFPHGSIGLLSSGIAHMDASFWNTRDGQHPVNEFWPDRFLVDPRDPKSGPVNPACREIPYSRPQGHQQAVVDDDEPYFCMDGTEGAWFPYGGGGGICLGRFLAKNAILASLAYLMMEFDIEPQVKSMAVNPWRYGLGVNQPKYPTPFKIRKRQVLDVQG</sequence>
<keyword evidence="7" id="KW-1133">Transmembrane helix</keyword>
<evidence type="ECO:0000256" key="4">
    <source>
        <dbReference type="ARBA" id="ARBA00022723"/>
    </source>
</evidence>
<keyword evidence="5 6" id="KW-0408">Iron</keyword>
<evidence type="ECO:0000313" key="8">
    <source>
        <dbReference type="EMBL" id="KAF4624222.1"/>
    </source>
</evidence>
<comment type="cofactor">
    <cofactor evidence="1 6">
        <name>heme</name>
        <dbReference type="ChEBI" id="CHEBI:30413"/>
    </cofactor>
</comment>
<dbReference type="PANTHER" id="PTHR24304">
    <property type="entry name" value="CYTOCHROME P450 FAMILY 7"/>
    <property type="match status" value="1"/>
</dbReference>
<evidence type="ECO:0008006" key="10">
    <source>
        <dbReference type="Google" id="ProtNLM"/>
    </source>
</evidence>
<feature type="binding site" description="axial binding residue" evidence="6">
    <location>
        <position position="513"/>
    </location>
    <ligand>
        <name>heme</name>
        <dbReference type="ChEBI" id="CHEBI:30413"/>
    </ligand>
    <ligandPart>
        <name>Fe</name>
        <dbReference type="ChEBI" id="CHEBI:18248"/>
    </ligandPart>
</feature>
<reference evidence="8 9" key="1">
    <citation type="submission" date="2020-03" db="EMBL/GenBank/DDBJ databases">
        <title>Draft Genome Sequence of Cudoniella acicularis.</title>
        <authorList>
            <person name="Buettner E."/>
            <person name="Kellner H."/>
        </authorList>
    </citation>
    <scope>NUCLEOTIDE SEQUENCE [LARGE SCALE GENOMIC DNA]</scope>
    <source>
        <strain evidence="8 9">DSM 108380</strain>
    </source>
</reference>
<evidence type="ECO:0000256" key="5">
    <source>
        <dbReference type="ARBA" id="ARBA00023004"/>
    </source>
</evidence>
<proteinExistence type="inferred from homology"/>
<dbReference type="InterPro" id="IPR001128">
    <property type="entry name" value="Cyt_P450"/>
</dbReference>
<gene>
    <name evidence="8" type="ORF">G7Y89_g13952</name>
</gene>
<dbReference type="InterPro" id="IPR002403">
    <property type="entry name" value="Cyt_P450_E_grp-IV"/>
</dbReference>
<evidence type="ECO:0000313" key="9">
    <source>
        <dbReference type="Proteomes" id="UP000566819"/>
    </source>
</evidence>
<dbReference type="InterPro" id="IPR050529">
    <property type="entry name" value="CYP450_sterol_14alpha_dmase"/>
</dbReference>
<keyword evidence="3 6" id="KW-0349">Heme</keyword>
<dbReference type="GO" id="GO:0004497">
    <property type="term" value="F:monooxygenase activity"/>
    <property type="evidence" value="ECO:0007669"/>
    <property type="project" value="InterPro"/>
</dbReference>
<keyword evidence="9" id="KW-1185">Reference proteome</keyword>
<dbReference type="Pfam" id="PF00067">
    <property type="entry name" value="p450"/>
    <property type="match status" value="1"/>
</dbReference>
<evidence type="ECO:0000256" key="6">
    <source>
        <dbReference type="PIRSR" id="PIRSR602403-1"/>
    </source>
</evidence>
<dbReference type="AlphaFoldDB" id="A0A8H4VVY5"/>
<dbReference type="PANTHER" id="PTHR24304:SF2">
    <property type="entry name" value="24-HYDROXYCHOLESTEROL 7-ALPHA-HYDROXYLASE"/>
    <property type="match status" value="1"/>
</dbReference>
<dbReference type="PRINTS" id="PR00465">
    <property type="entry name" value="EP450IV"/>
</dbReference>
<dbReference type="Proteomes" id="UP000566819">
    <property type="component" value="Unassembled WGS sequence"/>
</dbReference>
<keyword evidence="7" id="KW-0472">Membrane</keyword>
<comment type="similarity">
    <text evidence="2">Belongs to the cytochrome P450 family.</text>
</comment>
<protein>
    <recommendedName>
        <fullName evidence="10">Cytochrome P450</fullName>
    </recommendedName>
</protein>
<evidence type="ECO:0000256" key="7">
    <source>
        <dbReference type="SAM" id="Phobius"/>
    </source>
</evidence>